<organism evidence="1 2">
    <name type="scientific">Portunus trituberculatus</name>
    <name type="common">Swimming crab</name>
    <name type="synonym">Neptunus trituberculatus</name>
    <dbReference type="NCBI Taxonomy" id="210409"/>
    <lineage>
        <taxon>Eukaryota</taxon>
        <taxon>Metazoa</taxon>
        <taxon>Ecdysozoa</taxon>
        <taxon>Arthropoda</taxon>
        <taxon>Crustacea</taxon>
        <taxon>Multicrustacea</taxon>
        <taxon>Malacostraca</taxon>
        <taxon>Eumalacostraca</taxon>
        <taxon>Eucarida</taxon>
        <taxon>Decapoda</taxon>
        <taxon>Pleocyemata</taxon>
        <taxon>Brachyura</taxon>
        <taxon>Eubrachyura</taxon>
        <taxon>Portunoidea</taxon>
        <taxon>Portunidae</taxon>
        <taxon>Portuninae</taxon>
        <taxon>Portunus</taxon>
    </lineage>
</organism>
<dbReference type="EMBL" id="VSRR010068443">
    <property type="protein sequence ID" value="MPC85428.1"/>
    <property type="molecule type" value="Genomic_DNA"/>
</dbReference>
<comment type="caution">
    <text evidence="1">The sequence shown here is derived from an EMBL/GenBank/DDBJ whole genome shotgun (WGS) entry which is preliminary data.</text>
</comment>
<proteinExistence type="predicted"/>
<gene>
    <name evidence="1" type="ORF">E2C01_080203</name>
</gene>
<evidence type="ECO:0000313" key="1">
    <source>
        <dbReference type="EMBL" id="MPC85428.1"/>
    </source>
</evidence>
<reference evidence="1 2" key="1">
    <citation type="submission" date="2019-05" db="EMBL/GenBank/DDBJ databases">
        <title>Another draft genome of Portunus trituberculatus and its Hox gene families provides insights of decapod evolution.</title>
        <authorList>
            <person name="Jeong J.-H."/>
            <person name="Song I."/>
            <person name="Kim S."/>
            <person name="Choi T."/>
            <person name="Kim D."/>
            <person name="Ryu S."/>
            <person name="Kim W."/>
        </authorList>
    </citation>
    <scope>NUCLEOTIDE SEQUENCE [LARGE SCALE GENOMIC DNA]</scope>
    <source>
        <tissue evidence="1">Muscle</tissue>
    </source>
</reference>
<name>A0A5B7IXS9_PORTR</name>
<accession>A0A5B7IXS9</accession>
<keyword evidence="2" id="KW-1185">Reference proteome</keyword>
<dbReference type="Proteomes" id="UP000324222">
    <property type="component" value="Unassembled WGS sequence"/>
</dbReference>
<dbReference type="AlphaFoldDB" id="A0A5B7IXS9"/>
<protein>
    <submittedName>
        <fullName evidence="1">Uncharacterized protein</fullName>
    </submittedName>
</protein>
<evidence type="ECO:0000313" key="2">
    <source>
        <dbReference type="Proteomes" id="UP000324222"/>
    </source>
</evidence>
<sequence length="20" mass="2200">MSAVGRRICMSDSVQLVAYL</sequence>